<keyword evidence="6" id="KW-0547">Nucleotide-binding</keyword>
<feature type="transmembrane region" description="Helical" evidence="13">
    <location>
        <begin position="284"/>
        <end position="306"/>
    </location>
</feature>
<dbReference type="Pfam" id="PF02518">
    <property type="entry name" value="HATPase_c"/>
    <property type="match status" value="1"/>
</dbReference>
<keyword evidence="9 13" id="KW-1133">Transmembrane helix</keyword>
<evidence type="ECO:0000256" key="2">
    <source>
        <dbReference type="ARBA" id="ARBA00022475"/>
    </source>
</evidence>
<protein>
    <submittedName>
        <fullName evidence="15">Histidine kinase</fullName>
    </submittedName>
</protein>
<keyword evidence="7 15" id="KW-0418">Kinase</keyword>
<organism evidence="15 16">
    <name type="scientific">Ruminococcus gauvreauii</name>
    <dbReference type="NCBI Taxonomy" id="438033"/>
    <lineage>
        <taxon>Bacteria</taxon>
        <taxon>Bacillati</taxon>
        <taxon>Bacillota</taxon>
        <taxon>Clostridia</taxon>
        <taxon>Eubacteriales</taxon>
        <taxon>Oscillospiraceae</taxon>
        <taxon>Ruminococcus</taxon>
    </lineage>
</organism>
<name>A0ABY5VFA2_9FIRM</name>
<evidence type="ECO:0000256" key="8">
    <source>
        <dbReference type="ARBA" id="ARBA00022840"/>
    </source>
</evidence>
<evidence type="ECO:0000313" key="15">
    <source>
        <dbReference type="EMBL" id="UWP58831.1"/>
    </source>
</evidence>
<comment type="subcellular location">
    <subcellularLocation>
        <location evidence="1">Cell membrane</location>
        <topology evidence="1">Multi-pass membrane protein</topology>
    </subcellularLocation>
</comment>
<proteinExistence type="predicted"/>
<feature type="domain" description="HAMP" evidence="14">
    <location>
        <begin position="308"/>
        <end position="361"/>
    </location>
</feature>
<evidence type="ECO:0000256" key="11">
    <source>
        <dbReference type="ARBA" id="ARBA00023136"/>
    </source>
</evidence>
<gene>
    <name evidence="15" type="ORF">NQ502_15860</name>
</gene>
<evidence type="ECO:0000256" key="12">
    <source>
        <dbReference type="SAM" id="Coils"/>
    </source>
</evidence>
<dbReference type="PANTHER" id="PTHR34220">
    <property type="entry name" value="SENSOR HISTIDINE KINASE YPDA"/>
    <property type="match status" value="1"/>
</dbReference>
<evidence type="ECO:0000256" key="13">
    <source>
        <dbReference type="SAM" id="Phobius"/>
    </source>
</evidence>
<keyword evidence="2" id="KW-1003">Cell membrane</keyword>
<dbReference type="Gene3D" id="3.30.565.10">
    <property type="entry name" value="Histidine kinase-like ATPase, C-terminal domain"/>
    <property type="match status" value="1"/>
</dbReference>
<dbReference type="InterPro" id="IPR003660">
    <property type="entry name" value="HAMP_dom"/>
</dbReference>
<evidence type="ECO:0000256" key="9">
    <source>
        <dbReference type="ARBA" id="ARBA00022989"/>
    </source>
</evidence>
<reference evidence="15" key="1">
    <citation type="journal article" date="2022" name="Cell">
        <title>Design, construction, and in vivo augmentation of a complex gut microbiome.</title>
        <authorList>
            <person name="Cheng A.G."/>
            <person name="Ho P.Y."/>
            <person name="Aranda-Diaz A."/>
            <person name="Jain S."/>
            <person name="Yu F.B."/>
            <person name="Meng X."/>
            <person name="Wang M."/>
            <person name="Iakiviak M."/>
            <person name="Nagashima K."/>
            <person name="Zhao A."/>
            <person name="Murugkar P."/>
            <person name="Patil A."/>
            <person name="Atabakhsh K."/>
            <person name="Weakley A."/>
            <person name="Yan J."/>
            <person name="Brumbaugh A.R."/>
            <person name="Higginbottom S."/>
            <person name="Dimas A."/>
            <person name="Shiver A.L."/>
            <person name="Deutschbauer A."/>
            <person name="Neff N."/>
            <person name="Sonnenburg J.L."/>
            <person name="Huang K.C."/>
            <person name="Fischbach M.A."/>
        </authorList>
    </citation>
    <scope>NUCLEOTIDE SEQUENCE</scope>
    <source>
        <strain evidence="15">DSM 19829</strain>
    </source>
</reference>
<dbReference type="InterPro" id="IPR036890">
    <property type="entry name" value="HATPase_C_sf"/>
</dbReference>
<accession>A0ABY5VFA2</accession>
<evidence type="ECO:0000256" key="5">
    <source>
        <dbReference type="ARBA" id="ARBA00022692"/>
    </source>
</evidence>
<dbReference type="InterPro" id="IPR003594">
    <property type="entry name" value="HATPase_dom"/>
</dbReference>
<evidence type="ECO:0000256" key="3">
    <source>
        <dbReference type="ARBA" id="ARBA00022553"/>
    </source>
</evidence>
<dbReference type="RefSeq" id="WP_028527416.1">
    <property type="nucleotide sequence ID" value="NZ_CABLBR010000001.1"/>
</dbReference>
<evidence type="ECO:0000256" key="7">
    <source>
        <dbReference type="ARBA" id="ARBA00022777"/>
    </source>
</evidence>
<evidence type="ECO:0000256" key="1">
    <source>
        <dbReference type="ARBA" id="ARBA00004651"/>
    </source>
</evidence>
<evidence type="ECO:0000256" key="6">
    <source>
        <dbReference type="ARBA" id="ARBA00022741"/>
    </source>
</evidence>
<dbReference type="InterPro" id="IPR050640">
    <property type="entry name" value="Bact_2-comp_sensor_kinase"/>
</dbReference>
<dbReference type="Pfam" id="PF06580">
    <property type="entry name" value="His_kinase"/>
    <property type="match status" value="1"/>
</dbReference>
<dbReference type="PANTHER" id="PTHR34220:SF11">
    <property type="entry name" value="SENSOR PROTEIN KINASE HPTS"/>
    <property type="match status" value="1"/>
</dbReference>
<keyword evidence="16" id="KW-1185">Reference proteome</keyword>
<keyword evidence="12" id="KW-0175">Coiled coil</keyword>
<dbReference type="EMBL" id="CP102290">
    <property type="protein sequence ID" value="UWP58831.1"/>
    <property type="molecule type" value="Genomic_DNA"/>
</dbReference>
<feature type="transmembrane region" description="Helical" evidence="13">
    <location>
        <begin position="21"/>
        <end position="40"/>
    </location>
</feature>
<keyword evidence="8" id="KW-0067">ATP-binding</keyword>
<dbReference type="GO" id="GO:0016301">
    <property type="term" value="F:kinase activity"/>
    <property type="evidence" value="ECO:0007669"/>
    <property type="project" value="UniProtKB-KW"/>
</dbReference>
<keyword evidence="5 13" id="KW-0812">Transmembrane</keyword>
<keyword evidence="11 13" id="KW-0472">Membrane</keyword>
<evidence type="ECO:0000256" key="10">
    <source>
        <dbReference type="ARBA" id="ARBA00023012"/>
    </source>
</evidence>
<dbReference type="Gene3D" id="6.10.340.10">
    <property type="match status" value="1"/>
</dbReference>
<keyword evidence="4" id="KW-0808">Transferase</keyword>
<feature type="coiled-coil region" evidence="12">
    <location>
        <begin position="349"/>
        <end position="376"/>
    </location>
</feature>
<evidence type="ECO:0000256" key="4">
    <source>
        <dbReference type="ARBA" id="ARBA00022679"/>
    </source>
</evidence>
<evidence type="ECO:0000259" key="14">
    <source>
        <dbReference type="PROSITE" id="PS50885"/>
    </source>
</evidence>
<keyword evidence="10" id="KW-0902">Two-component regulatory system</keyword>
<keyword evidence="3" id="KW-0597">Phosphoprotein</keyword>
<dbReference type="PROSITE" id="PS50885">
    <property type="entry name" value="HAMP"/>
    <property type="match status" value="1"/>
</dbReference>
<dbReference type="InterPro" id="IPR010559">
    <property type="entry name" value="Sig_transdc_His_kin_internal"/>
</dbReference>
<dbReference type="Proteomes" id="UP001060164">
    <property type="component" value="Chromosome"/>
</dbReference>
<evidence type="ECO:0000313" key="16">
    <source>
        <dbReference type="Proteomes" id="UP001060164"/>
    </source>
</evidence>
<dbReference type="SUPFAM" id="SSF55874">
    <property type="entry name" value="ATPase domain of HSP90 chaperone/DNA topoisomerase II/histidine kinase"/>
    <property type="match status" value="1"/>
</dbReference>
<sequence length="577" mass="66487">MTKFKDQFQKSGIKSRIISAFIILVFVPFLVFSGISFLAFQKYVINNQSKATADTLHVVGTQLSNTLKDCEQQSIELYYGDYIEWMDPAHEMTVAEKQQIQNMLDSIAQTDPTVCTVVLKLPDGSIMFSGFYLSQKLDDYSKVVSTGNGKCFWFGPDNTHYTSIRAYVMGRSLNSRTHKNVAEIYYYFYEDAITDVFEQLDDSYQCNFLTDGEGAVFYASDASFMPDSTNVDLSFLEENTALGSQTVLLDGRRYLYVTQKLSSYDWYCVSLIALDDLIRSLDKMLLPFLLIVVLYILFLSVMIRFLQKYIFQPLAILGENMDTYAVTNRQTVEMEEIGTGEFRSLSRHFNNMIRRNDSLMEQYKKETKEKNRLQMTMMASQLTPHFIYNSLNVLKWLAVLNHQEKIQMVTESLIYIFMSATKTEDENYTLADEIKLVENYAVIQQVRFMNFDLNIEGCPEAEDCHIRKLLLQPIVENAIVHGIERGKVKKTEILIHIWVDENLHIEVQDFGVGFDVDEWRASGMVRRSHTNIGINHVEQLIRMEYGAPYCLEIESEPGMGTIVRYLLPVIHSSKAES</sequence>